<organism evidence="2 3">
    <name type="scientific">Sediminicola luteus</name>
    <dbReference type="NCBI Taxonomy" id="319238"/>
    <lineage>
        <taxon>Bacteria</taxon>
        <taxon>Pseudomonadati</taxon>
        <taxon>Bacteroidota</taxon>
        <taxon>Flavobacteriia</taxon>
        <taxon>Flavobacteriales</taxon>
        <taxon>Flavobacteriaceae</taxon>
        <taxon>Sediminicola</taxon>
    </lineage>
</organism>
<accession>A0A2A4GEW0</accession>
<evidence type="ECO:0000313" key="2">
    <source>
        <dbReference type="EMBL" id="PCE66544.1"/>
    </source>
</evidence>
<dbReference type="InterPro" id="IPR045922">
    <property type="entry name" value="DUF6341"/>
</dbReference>
<comment type="caution">
    <text evidence="2">The sequence shown here is derived from an EMBL/GenBank/DDBJ whole genome shotgun (WGS) entry which is preliminary data.</text>
</comment>
<keyword evidence="2" id="KW-0808">Transferase</keyword>
<feature type="transmembrane region" description="Helical" evidence="1">
    <location>
        <begin position="35"/>
        <end position="52"/>
    </location>
</feature>
<reference evidence="2 3" key="1">
    <citation type="submission" date="2017-04" db="EMBL/GenBank/DDBJ databases">
        <title>A new member of the family Flavobacteriaceae isolated from ascidians.</title>
        <authorList>
            <person name="Chen L."/>
        </authorList>
    </citation>
    <scope>NUCLEOTIDE SEQUENCE [LARGE SCALE GENOMIC DNA]</scope>
    <source>
        <strain evidence="2 3">HQA918</strain>
    </source>
</reference>
<name>A0A2A4GEW0_9FLAO</name>
<evidence type="ECO:0000256" key="1">
    <source>
        <dbReference type="SAM" id="Phobius"/>
    </source>
</evidence>
<keyword evidence="2" id="KW-0328">Glycosyltransferase</keyword>
<keyword evidence="1" id="KW-0812">Transmembrane</keyword>
<dbReference type="EMBL" id="NBWU01000001">
    <property type="protein sequence ID" value="PCE66544.1"/>
    <property type="molecule type" value="Genomic_DNA"/>
</dbReference>
<dbReference type="RefSeq" id="WP_097442065.1">
    <property type="nucleotide sequence ID" value="NZ_NBWU01000001.1"/>
</dbReference>
<keyword evidence="1" id="KW-0472">Membrane</keyword>
<dbReference type="GO" id="GO:0016757">
    <property type="term" value="F:glycosyltransferase activity"/>
    <property type="evidence" value="ECO:0007669"/>
    <property type="project" value="UniProtKB-KW"/>
</dbReference>
<gene>
    <name evidence="2" type="ORF">B7P33_04410</name>
</gene>
<dbReference type="AlphaFoldDB" id="A0A2A4GEW0"/>
<evidence type="ECO:0000313" key="3">
    <source>
        <dbReference type="Proteomes" id="UP000219559"/>
    </source>
</evidence>
<keyword evidence="1" id="KW-1133">Transmembrane helix</keyword>
<protein>
    <submittedName>
        <fullName evidence="2">Uracil phosphoribosyltransferase</fullName>
    </submittedName>
</protein>
<dbReference type="OrthoDB" id="1467828at2"/>
<proteinExistence type="predicted"/>
<dbReference type="Proteomes" id="UP000219559">
    <property type="component" value="Unassembled WGS sequence"/>
</dbReference>
<dbReference type="Pfam" id="PF19868">
    <property type="entry name" value="DUF6341"/>
    <property type="match status" value="1"/>
</dbReference>
<keyword evidence="3" id="KW-1185">Reference proteome</keyword>
<sequence length="83" mass="9666">MKAFFEAIASLFVDFLFIPMDLLRNMENWWGANTLNWIFMIIGAVAMVYWLGELKKYNDSGEEERDIIAHPYLGSDKDTTLKV</sequence>